<dbReference type="Gene3D" id="3.40.190.290">
    <property type="match status" value="1"/>
</dbReference>
<keyword evidence="4" id="KW-0804">Transcription</keyword>
<comment type="caution">
    <text evidence="6">The sequence shown here is derived from an EMBL/GenBank/DDBJ whole genome shotgun (WGS) entry which is preliminary data.</text>
</comment>
<name>A0ABW7D687_9PSED</name>
<evidence type="ECO:0000313" key="7">
    <source>
        <dbReference type="Proteomes" id="UP001605918"/>
    </source>
</evidence>
<evidence type="ECO:0000259" key="5">
    <source>
        <dbReference type="PROSITE" id="PS50931"/>
    </source>
</evidence>
<dbReference type="Pfam" id="PF00126">
    <property type="entry name" value="HTH_1"/>
    <property type="match status" value="1"/>
</dbReference>
<dbReference type="PRINTS" id="PR00039">
    <property type="entry name" value="HTHLYSR"/>
</dbReference>
<dbReference type="PANTHER" id="PTHR30419">
    <property type="entry name" value="HTH-TYPE TRANSCRIPTIONAL REGULATOR YBHD"/>
    <property type="match status" value="1"/>
</dbReference>
<evidence type="ECO:0000256" key="1">
    <source>
        <dbReference type="ARBA" id="ARBA00009437"/>
    </source>
</evidence>
<keyword evidence="7" id="KW-1185">Reference proteome</keyword>
<evidence type="ECO:0000256" key="3">
    <source>
        <dbReference type="ARBA" id="ARBA00023125"/>
    </source>
</evidence>
<dbReference type="Proteomes" id="UP001605918">
    <property type="component" value="Unassembled WGS sequence"/>
</dbReference>
<dbReference type="InterPro" id="IPR005119">
    <property type="entry name" value="LysR_subst-bd"/>
</dbReference>
<dbReference type="PANTHER" id="PTHR30419:SF8">
    <property type="entry name" value="NITROGEN ASSIMILATION TRANSCRIPTIONAL ACTIVATOR-RELATED"/>
    <property type="match status" value="1"/>
</dbReference>
<keyword evidence="2" id="KW-0805">Transcription regulation</keyword>
<comment type="similarity">
    <text evidence="1">Belongs to the LysR transcriptional regulatory family.</text>
</comment>
<dbReference type="SUPFAM" id="SSF46785">
    <property type="entry name" value="Winged helix' DNA-binding domain"/>
    <property type="match status" value="1"/>
</dbReference>
<dbReference type="RefSeq" id="WP_394502495.1">
    <property type="nucleotide sequence ID" value="NZ_JBIEIL010000001.1"/>
</dbReference>
<dbReference type="InterPro" id="IPR036390">
    <property type="entry name" value="WH_DNA-bd_sf"/>
</dbReference>
<dbReference type="InterPro" id="IPR036388">
    <property type="entry name" value="WH-like_DNA-bd_sf"/>
</dbReference>
<organism evidence="6 7">
    <name type="scientific">Pseudomonas retamae</name>
    <dbReference type="NCBI Taxonomy" id="702110"/>
    <lineage>
        <taxon>Bacteria</taxon>
        <taxon>Pseudomonadati</taxon>
        <taxon>Pseudomonadota</taxon>
        <taxon>Gammaproteobacteria</taxon>
        <taxon>Pseudomonadales</taxon>
        <taxon>Pseudomonadaceae</taxon>
        <taxon>Pseudomonas</taxon>
    </lineage>
</organism>
<evidence type="ECO:0000256" key="2">
    <source>
        <dbReference type="ARBA" id="ARBA00023015"/>
    </source>
</evidence>
<dbReference type="SUPFAM" id="SSF53850">
    <property type="entry name" value="Periplasmic binding protein-like II"/>
    <property type="match status" value="1"/>
</dbReference>
<accession>A0ABW7D687</accession>
<evidence type="ECO:0000256" key="4">
    <source>
        <dbReference type="ARBA" id="ARBA00023163"/>
    </source>
</evidence>
<dbReference type="InterPro" id="IPR050950">
    <property type="entry name" value="HTH-type_LysR_regulators"/>
</dbReference>
<dbReference type="InterPro" id="IPR000847">
    <property type="entry name" value="LysR_HTH_N"/>
</dbReference>
<dbReference type="Pfam" id="PF03466">
    <property type="entry name" value="LysR_substrate"/>
    <property type="match status" value="1"/>
</dbReference>
<dbReference type="Gene3D" id="1.10.10.10">
    <property type="entry name" value="Winged helix-like DNA-binding domain superfamily/Winged helix DNA-binding domain"/>
    <property type="match status" value="1"/>
</dbReference>
<gene>
    <name evidence="6" type="ORF">ACGSLL_01570</name>
</gene>
<dbReference type="PROSITE" id="PS50931">
    <property type="entry name" value="HTH_LYSR"/>
    <property type="match status" value="1"/>
</dbReference>
<proteinExistence type="inferred from homology"/>
<sequence>MDINFRQLRAFILIAETSSFTRTSEKLHVSQPALSYIIRKLEETIGLQLLARNTRSVELTPAGEHFLLQAQAMLRDMENAVHDARETLNLNRGSIRLAALPTAAASFLPEIIAAFMRDFPGVQVSLRDGRAGEVSHWVQSGEVDIGITSRPEDLSGLEFEALMDDNLVLLVRRDALAGSTDERWQSLPYIALTPDTSIRPLADAALGLLGVKAECSWEVAHMSTAAALVRAGLGFTLLPASATRFLRVDAEVEVLQIEQPQQRSLGLLQRKPLKQTPSMQAFVRRLSGQFCEGAEETVF</sequence>
<dbReference type="CDD" id="cd08440">
    <property type="entry name" value="PBP2_LTTR_like_4"/>
    <property type="match status" value="1"/>
</dbReference>
<reference evidence="6 7" key="1">
    <citation type="submission" date="2024-10" db="EMBL/GenBank/DDBJ databases">
        <title>Whole genome of Pseudomonas sp Strain RB5.</title>
        <authorList>
            <person name="Selami N."/>
        </authorList>
    </citation>
    <scope>NUCLEOTIDE SEQUENCE [LARGE SCALE GENOMIC DNA]</scope>
    <source>
        <strain evidence="6 7">RB5</strain>
    </source>
</reference>
<feature type="domain" description="HTH lysR-type" evidence="5">
    <location>
        <begin position="3"/>
        <end position="60"/>
    </location>
</feature>
<protein>
    <submittedName>
        <fullName evidence="6">LysR family transcriptional regulator</fullName>
    </submittedName>
</protein>
<dbReference type="EMBL" id="JBIEIL010000001">
    <property type="protein sequence ID" value="MFG6203027.1"/>
    <property type="molecule type" value="Genomic_DNA"/>
</dbReference>
<evidence type="ECO:0000313" key="6">
    <source>
        <dbReference type="EMBL" id="MFG6203027.1"/>
    </source>
</evidence>
<keyword evidence="3" id="KW-0238">DNA-binding</keyword>